<dbReference type="PANTHER" id="PTHR20923:SF1">
    <property type="entry name" value="G PATCH DOMAIN AND ANKYRIN REPEAT-CONTAINING PROTEIN 1"/>
    <property type="match status" value="1"/>
</dbReference>
<dbReference type="EMBL" id="VXIT01000011">
    <property type="protein sequence ID" value="KAA6409189.1"/>
    <property type="molecule type" value="Genomic_DNA"/>
</dbReference>
<gene>
    <name evidence="3" type="ORF">FRX48_06742</name>
</gene>
<sequence>MATEDEYFVPLEDQRVFGAGIKRKRVTFVPADSAPLPAVQSTPDTSAVGHRYLSIVLGKTQSQVQIDPNDHPSQQNAPTPLSRDTSAVKALCSICNLPLPPQPQPTSHPHPHEASIAHQVCLTHSHPPSHLDRSRHGLKYLSSYGWDPDSRLGLGAMGSGIRDPVKGKIKNDTAGLGVEKAKTGKRVGEGKGEVGCQEVAEEGGGGEEEEGEVKGVVLSE</sequence>
<dbReference type="OrthoDB" id="20282at2759"/>
<name>A0A5M8PIG3_9LECA</name>
<feature type="compositionally biased region" description="Acidic residues" evidence="1">
    <location>
        <begin position="199"/>
        <end position="211"/>
    </location>
</feature>
<evidence type="ECO:0000259" key="2">
    <source>
        <dbReference type="PROSITE" id="PS50174"/>
    </source>
</evidence>
<dbReference type="Proteomes" id="UP000324767">
    <property type="component" value="Unassembled WGS sequence"/>
</dbReference>
<dbReference type="PROSITE" id="PS50174">
    <property type="entry name" value="G_PATCH"/>
    <property type="match status" value="1"/>
</dbReference>
<feature type="domain" description="G-patch" evidence="2">
    <location>
        <begin position="133"/>
        <end position="181"/>
    </location>
</feature>
<dbReference type="InterPro" id="IPR000467">
    <property type="entry name" value="G_patch_dom"/>
</dbReference>
<proteinExistence type="predicted"/>
<feature type="region of interest" description="Disordered" evidence="1">
    <location>
        <begin position="184"/>
        <end position="220"/>
    </location>
</feature>
<reference evidence="3 4" key="1">
    <citation type="submission" date="2019-09" db="EMBL/GenBank/DDBJ databases">
        <title>The hologenome of the rock-dwelling lichen Lasallia pustulata.</title>
        <authorList>
            <person name="Greshake Tzovaras B."/>
            <person name="Segers F."/>
            <person name="Bicker A."/>
            <person name="Dal Grande F."/>
            <person name="Otte J."/>
            <person name="Hankeln T."/>
            <person name="Schmitt I."/>
            <person name="Ebersberger I."/>
        </authorList>
    </citation>
    <scope>NUCLEOTIDE SEQUENCE [LARGE SCALE GENOMIC DNA]</scope>
    <source>
        <strain evidence="3">A1-1</strain>
    </source>
</reference>
<dbReference type="Pfam" id="PF01585">
    <property type="entry name" value="G-patch"/>
    <property type="match status" value="1"/>
</dbReference>
<organism evidence="3 4">
    <name type="scientific">Lasallia pustulata</name>
    <dbReference type="NCBI Taxonomy" id="136370"/>
    <lineage>
        <taxon>Eukaryota</taxon>
        <taxon>Fungi</taxon>
        <taxon>Dikarya</taxon>
        <taxon>Ascomycota</taxon>
        <taxon>Pezizomycotina</taxon>
        <taxon>Lecanoromycetes</taxon>
        <taxon>OSLEUM clade</taxon>
        <taxon>Umbilicariomycetidae</taxon>
        <taxon>Umbilicariales</taxon>
        <taxon>Umbilicariaceae</taxon>
        <taxon>Lasallia</taxon>
    </lineage>
</organism>
<protein>
    <recommendedName>
        <fullName evidence="2">G-patch domain-containing protein</fullName>
    </recommendedName>
</protein>
<dbReference type="InterPro" id="IPR039146">
    <property type="entry name" value="GPANK1"/>
</dbReference>
<accession>A0A5M8PIG3</accession>
<feature type="region of interest" description="Disordered" evidence="1">
    <location>
        <begin position="64"/>
        <end position="83"/>
    </location>
</feature>
<dbReference type="PANTHER" id="PTHR20923">
    <property type="entry name" value="BAT4 PROTEIN-RELATED"/>
    <property type="match status" value="1"/>
</dbReference>
<comment type="caution">
    <text evidence="3">The sequence shown here is derived from an EMBL/GenBank/DDBJ whole genome shotgun (WGS) entry which is preliminary data.</text>
</comment>
<dbReference type="GO" id="GO:0003676">
    <property type="term" value="F:nucleic acid binding"/>
    <property type="evidence" value="ECO:0007669"/>
    <property type="project" value="InterPro"/>
</dbReference>
<dbReference type="SMART" id="SM00443">
    <property type="entry name" value="G_patch"/>
    <property type="match status" value="1"/>
</dbReference>
<dbReference type="AlphaFoldDB" id="A0A5M8PIG3"/>
<evidence type="ECO:0000313" key="4">
    <source>
        <dbReference type="Proteomes" id="UP000324767"/>
    </source>
</evidence>
<evidence type="ECO:0000313" key="3">
    <source>
        <dbReference type="EMBL" id="KAA6409189.1"/>
    </source>
</evidence>
<evidence type="ECO:0000256" key="1">
    <source>
        <dbReference type="SAM" id="MobiDB-lite"/>
    </source>
</evidence>